<dbReference type="SUPFAM" id="SSF53756">
    <property type="entry name" value="UDP-Glycosyltransferase/glycogen phosphorylase"/>
    <property type="match status" value="1"/>
</dbReference>
<keyword evidence="1" id="KW-0328">Glycosyltransferase</keyword>
<sequence>MAADKPIRIMQWGMFGSIGGIERFMMDLYRNMDRDLVQFDFLAAHDAPKLAFEEEIADYGGRIFRAQYSQSESAYQARHSLLKVYREHPDIVGVHVHACFPYAYPLAVARECGIRLRILHAHGAFDVQPKLDIHSRVAAAVRDRLVRGQIDRHPTRYLACSDSAARYMFPGKPYLWAKNGIDVERFGFSPDVRQRYRRRYDIGESTHVLGFCGYLTGRKNPLLALEVFAHYRRMQPDSVLMMIGCGELSDRLEQRVRELALPERSVLFMGGNRDDVNCLYQMMDGFLLTSLYEGLPMVLVEAQCAGLPCVASREAVTDQAAITDLLRFCSLQDDALIWARALREGVVRRRDRGSYASRVAMAGFDMRATAAMLQRIYLTEGGRS</sequence>
<reference evidence="5 6" key="1">
    <citation type="submission" date="2020-02" db="EMBL/GenBank/DDBJ databases">
        <title>Characterization of phylogenetic diversity of novel bifidobacterial species isolated in Czech ZOOs.</title>
        <authorList>
            <person name="Lugli G.A."/>
            <person name="Vera N.B."/>
            <person name="Ventura M."/>
        </authorList>
    </citation>
    <scope>NUCLEOTIDE SEQUENCE [LARGE SCALE GENOMIC DNA]</scope>
    <source>
        <strain evidence="5 6">DSM 109959</strain>
    </source>
</reference>
<proteinExistence type="predicted"/>
<accession>A0A7Y0EWN5</accession>
<evidence type="ECO:0000313" key="5">
    <source>
        <dbReference type="EMBL" id="NMM97689.1"/>
    </source>
</evidence>
<protein>
    <submittedName>
        <fullName evidence="5">Glycosyl transferase family 1</fullName>
    </submittedName>
</protein>
<dbReference type="Proteomes" id="UP000543419">
    <property type="component" value="Unassembled WGS sequence"/>
</dbReference>
<dbReference type="AlphaFoldDB" id="A0A7Y0EWN5"/>
<dbReference type="Pfam" id="PF13439">
    <property type="entry name" value="Glyco_transf_4"/>
    <property type="match status" value="1"/>
</dbReference>
<dbReference type="GO" id="GO:0016757">
    <property type="term" value="F:glycosyltransferase activity"/>
    <property type="evidence" value="ECO:0007669"/>
    <property type="project" value="UniProtKB-KW"/>
</dbReference>
<evidence type="ECO:0000313" key="6">
    <source>
        <dbReference type="Proteomes" id="UP000543419"/>
    </source>
</evidence>
<dbReference type="EMBL" id="JAAIIG010000002">
    <property type="protein sequence ID" value="NMM97689.1"/>
    <property type="molecule type" value="Genomic_DNA"/>
</dbReference>
<feature type="domain" description="Glycosyltransferase subfamily 4-like N-terminal" evidence="4">
    <location>
        <begin position="18"/>
        <end position="184"/>
    </location>
</feature>
<keyword evidence="2 5" id="KW-0808">Transferase</keyword>
<dbReference type="InterPro" id="IPR028098">
    <property type="entry name" value="Glyco_trans_4-like_N"/>
</dbReference>
<dbReference type="InterPro" id="IPR001296">
    <property type="entry name" value="Glyco_trans_1"/>
</dbReference>
<dbReference type="PANTHER" id="PTHR45947">
    <property type="entry name" value="SULFOQUINOVOSYL TRANSFERASE SQD2"/>
    <property type="match status" value="1"/>
</dbReference>
<name>A0A7Y0EWN5_9BIFI</name>
<evidence type="ECO:0000256" key="1">
    <source>
        <dbReference type="ARBA" id="ARBA00022676"/>
    </source>
</evidence>
<dbReference type="GO" id="GO:1901137">
    <property type="term" value="P:carbohydrate derivative biosynthetic process"/>
    <property type="evidence" value="ECO:0007669"/>
    <property type="project" value="UniProtKB-ARBA"/>
</dbReference>
<dbReference type="InterPro" id="IPR050194">
    <property type="entry name" value="Glycosyltransferase_grp1"/>
</dbReference>
<dbReference type="Pfam" id="PF00534">
    <property type="entry name" value="Glycos_transf_1"/>
    <property type="match status" value="1"/>
</dbReference>
<evidence type="ECO:0000259" key="3">
    <source>
        <dbReference type="Pfam" id="PF00534"/>
    </source>
</evidence>
<comment type="caution">
    <text evidence="5">The sequence shown here is derived from an EMBL/GenBank/DDBJ whole genome shotgun (WGS) entry which is preliminary data.</text>
</comment>
<organism evidence="5 6">
    <name type="scientific">Bifidobacterium olomucense</name>
    <dbReference type="NCBI Taxonomy" id="2675324"/>
    <lineage>
        <taxon>Bacteria</taxon>
        <taxon>Bacillati</taxon>
        <taxon>Actinomycetota</taxon>
        <taxon>Actinomycetes</taxon>
        <taxon>Bifidobacteriales</taxon>
        <taxon>Bifidobacteriaceae</taxon>
        <taxon>Bifidobacterium</taxon>
    </lineage>
</organism>
<evidence type="ECO:0000256" key="2">
    <source>
        <dbReference type="ARBA" id="ARBA00022679"/>
    </source>
</evidence>
<gene>
    <name evidence="5" type="ORF">G1C97_0638</name>
</gene>
<keyword evidence="6" id="KW-1185">Reference proteome</keyword>
<evidence type="ECO:0000259" key="4">
    <source>
        <dbReference type="Pfam" id="PF13439"/>
    </source>
</evidence>
<feature type="domain" description="Glycosyl transferase family 1" evidence="3">
    <location>
        <begin position="193"/>
        <end position="313"/>
    </location>
</feature>
<dbReference type="PANTHER" id="PTHR45947:SF14">
    <property type="entry name" value="SLL1723 PROTEIN"/>
    <property type="match status" value="1"/>
</dbReference>
<dbReference type="Gene3D" id="3.40.50.2000">
    <property type="entry name" value="Glycogen Phosphorylase B"/>
    <property type="match status" value="2"/>
</dbReference>